<evidence type="ECO:0000256" key="1">
    <source>
        <dbReference type="ARBA" id="ARBA00006484"/>
    </source>
</evidence>
<organism evidence="3 4">
    <name type="scientific">Legionella fallonii LLAP-10</name>
    <dbReference type="NCBI Taxonomy" id="1212491"/>
    <lineage>
        <taxon>Bacteria</taxon>
        <taxon>Pseudomonadati</taxon>
        <taxon>Pseudomonadota</taxon>
        <taxon>Gammaproteobacteria</taxon>
        <taxon>Legionellales</taxon>
        <taxon>Legionellaceae</taxon>
        <taxon>Legionella</taxon>
    </lineage>
</organism>
<dbReference type="InterPro" id="IPR002347">
    <property type="entry name" value="SDR_fam"/>
</dbReference>
<dbReference type="SUPFAM" id="SSF51735">
    <property type="entry name" value="NAD(P)-binding Rossmann-fold domains"/>
    <property type="match status" value="1"/>
</dbReference>
<evidence type="ECO:0000313" key="4">
    <source>
        <dbReference type="Proteomes" id="UP000032430"/>
    </source>
</evidence>
<evidence type="ECO:0000256" key="2">
    <source>
        <dbReference type="ARBA" id="ARBA00023002"/>
    </source>
</evidence>
<dbReference type="InterPro" id="IPR036291">
    <property type="entry name" value="NAD(P)-bd_dom_sf"/>
</dbReference>
<proteinExistence type="inferred from homology"/>
<dbReference type="PANTHER" id="PTHR24320:SF152">
    <property type="entry name" value="SHORT-CHAIN DEHYDROGENASE_REDUCTASE FAMILY PROTEIN"/>
    <property type="match status" value="1"/>
</dbReference>
<accession>A0A098FZN4</accession>
<dbReference type="PANTHER" id="PTHR24320">
    <property type="entry name" value="RETINOL DEHYDROGENASE"/>
    <property type="match status" value="1"/>
</dbReference>
<sequence length="314" mass="33559">MKKNLALVTGTTSGLGYSAAKQLVQDGWNHVIVTGRSQPGVEEAVNRLKAETGTQNFTGIALDLNSSASVKMVLAALVKRGAPIDFLLLNAGLMPGKERVVTSENIESSQAPLIGHHQLTMGLLKAGLLAADARIVIAGAEPARGDVPMFHFTDLAAFAAKEYKGDRVSAIEAILRSSPNVKYNPNTAYTDAKVFIAWWVAALARKIPANMAVYAVAPGAAPDTQAIRHLGFVMKHVMMPIVKLIPGMSHSVDEGAKRYLAASKFGVDVSGKFFCSPPKKMTGPIEIMCHEHLHDQVNQDALWQAVVKVSGVDI</sequence>
<dbReference type="Pfam" id="PF00106">
    <property type="entry name" value="adh_short"/>
    <property type="match status" value="1"/>
</dbReference>
<dbReference type="Gene3D" id="3.40.50.720">
    <property type="entry name" value="NAD(P)-binding Rossmann-like Domain"/>
    <property type="match status" value="1"/>
</dbReference>
<gene>
    <name evidence="3" type="ORF">LFA_0219</name>
</gene>
<dbReference type="EC" id="1.3.1.33" evidence="3"/>
<keyword evidence="2 3" id="KW-0560">Oxidoreductase</keyword>
<dbReference type="KEGG" id="lfa:LFA_0219"/>
<protein>
    <submittedName>
        <fullName evidence="3">Protochlorophyllide reductase</fullName>
        <ecNumber evidence="3">1.3.1.33</ecNumber>
    </submittedName>
</protein>
<name>A0A098FZN4_9GAMM</name>
<comment type="similarity">
    <text evidence="1">Belongs to the short-chain dehydrogenases/reductases (SDR) family.</text>
</comment>
<evidence type="ECO:0000313" key="3">
    <source>
        <dbReference type="EMBL" id="CEG55697.1"/>
    </source>
</evidence>
<dbReference type="RefSeq" id="WP_045094530.1">
    <property type="nucleotide sequence ID" value="NZ_LN614827.1"/>
</dbReference>
<keyword evidence="4" id="KW-1185">Reference proteome</keyword>
<dbReference type="OrthoDB" id="109589at2"/>
<dbReference type="AlphaFoldDB" id="A0A098FZN4"/>
<reference evidence="4" key="1">
    <citation type="submission" date="2014-09" db="EMBL/GenBank/DDBJ databases">
        <authorList>
            <person name="Gomez-Valero L."/>
        </authorList>
    </citation>
    <scope>NUCLEOTIDE SEQUENCE [LARGE SCALE GENOMIC DNA]</scope>
    <source>
        <strain evidence="4">ATCC700992</strain>
    </source>
</reference>
<dbReference type="EMBL" id="LN614827">
    <property type="protein sequence ID" value="CEG55697.1"/>
    <property type="molecule type" value="Genomic_DNA"/>
</dbReference>
<dbReference type="GO" id="GO:0016630">
    <property type="term" value="F:protochlorophyllide reductase activity"/>
    <property type="evidence" value="ECO:0007669"/>
    <property type="project" value="UniProtKB-EC"/>
</dbReference>
<dbReference type="Proteomes" id="UP000032430">
    <property type="component" value="Chromosome I"/>
</dbReference>
<dbReference type="HOGENOM" id="CLU_076856_0_0_6"/>
<dbReference type="STRING" id="1212491.LFA_0219"/>
<dbReference type="PRINTS" id="PR00081">
    <property type="entry name" value="GDHRDH"/>
</dbReference>